<dbReference type="AlphaFoldDB" id="A0AAJ7TYN9"/>
<feature type="domain" description="Calcineurin-like phosphoesterase" evidence="11">
    <location>
        <begin position="42"/>
        <end position="257"/>
    </location>
</feature>
<feature type="binding site" evidence="7">
    <location>
        <position position="254"/>
    </location>
    <ligand>
        <name>Fe cation</name>
        <dbReference type="ChEBI" id="CHEBI:24875"/>
        <label>2</label>
    </ligand>
</feature>
<dbReference type="Pfam" id="PF00149">
    <property type="entry name" value="Metallophos"/>
    <property type="match status" value="1"/>
</dbReference>
<comment type="cofactor">
    <cofactor evidence="7">
        <name>Fe cation</name>
        <dbReference type="ChEBI" id="CHEBI:24875"/>
    </cofactor>
    <text evidence="7">Binds 2 iron ions per subunit.</text>
</comment>
<dbReference type="CDD" id="cd07378">
    <property type="entry name" value="MPP_ACP5"/>
    <property type="match status" value="1"/>
</dbReference>
<accession>A0AAJ7TYN9</accession>
<dbReference type="PANTHER" id="PTHR10161:SF14">
    <property type="entry name" value="TARTRATE-RESISTANT ACID PHOSPHATASE TYPE 5"/>
    <property type="match status" value="1"/>
</dbReference>
<dbReference type="InterPro" id="IPR024927">
    <property type="entry name" value="Acid_PPase"/>
</dbReference>
<dbReference type="InterPro" id="IPR051558">
    <property type="entry name" value="Metallophosphoesterase_PAP"/>
</dbReference>
<dbReference type="CTD" id="54"/>
<dbReference type="Proteomes" id="UP001318040">
    <property type="component" value="Chromosome 44"/>
</dbReference>
<dbReference type="GO" id="GO:0003993">
    <property type="term" value="F:acid phosphatase activity"/>
    <property type="evidence" value="ECO:0007669"/>
    <property type="project" value="UniProtKB-UniRule"/>
</dbReference>
<keyword evidence="12" id="KW-1185">Reference proteome</keyword>
<dbReference type="RefSeq" id="XP_032826509.1">
    <property type="nucleotide sequence ID" value="XM_032970618.1"/>
</dbReference>
<evidence type="ECO:0000256" key="4">
    <source>
        <dbReference type="ARBA" id="ARBA00022729"/>
    </source>
</evidence>
<feature type="disulfide bond" evidence="8">
    <location>
        <begin position="175"/>
        <end position="233"/>
    </location>
</feature>
<proteinExistence type="predicted"/>
<evidence type="ECO:0000256" key="3">
    <source>
        <dbReference type="ARBA" id="ARBA00015822"/>
    </source>
</evidence>
<keyword evidence="4 10" id="KW-0732">Signal</keyword>
<keyword evidence="6 7" id="KW-0408">Iron</keyword>
<feature type="binding site" evidence="7">
    <location>
        <position position="219"/>
    </location>
    <ligand>
        <name>Fe cation</name>
        <dbReference type="ChEBI" id="CHEBI:24875"/>
        <label>2</label>
    </ligand>
</feature>
<feature type="binding site" evidence="7">
    <location>
        <position position="48"/>
    </location>
    <ligand>
        <name>Fe cation</name>
        <dbReference type="ChEBI" id="CHEBI:24875"/>
        <label>1</label>
    </ligand>
</feature>
<feature type="binding site" evidence="7">
    <location>
        <position position="86"/>
    </location>
    <ligand>
        <name>Fe cation</name>
        <dbReference type="ChEBI" id="CHEBI:24875"/>
        <label>1</label>
    </ligand>
</feature>
<keyword evidence="8" id="KW-1015">Disulfide bond</keyword>
<feature type="signal peptide" evidence="10">
    <location>
        <begin position="1"/>
        <end position="26"/>
    </location>
</feature>
<dbReference type="PIRSF" id="PIRSF000898">
    <property type="entry name" value="Acid_Ptase_5"/>
    <property type="match status" value="1"/>
</dbReference>
<evidence type="ECO:0000259" key="11">
    <source>
        <dbReference type="Pfam" id="PF00149"/>
    </source>
</evidence>
<organism evidence="12 14">
    <name type="scientific">Petromyzon marinus</name>
    <name type="common">Sea lamprey</name>
    <dbReference type="NCBI Taxonomy" id="7757"/>
    <lineage>
        <taxon>Eukaryota</taxon>
        <taxon>Metazoa</taxon>
        <taxon>Chordata</taxon>
        <taxon>Craniata</taxon>
        <taxon>Vertebrata</taxon>
        <taxon>Cyclostomata</taxon>
        <taxon>Hyperoartia</taxon>
        <taxon>Petromyzontiformes</taxon>
        <taxon>Petromyzontidae</taxon>
        <taxon>Petromyzon</taxon>
    </lineage>
</organism>
<reference evidence="13 14" key="1">
    <citation type="submission" date="2025-04" db="UniProtKB">
        <authorList>
            <consortium name="RefSeq"/>
        </authorList>
    </citation>
    <scope>IDENTIFICATION</scope>
    <source>
        <tissue evidence="13 14">Sperm</tissue>
    </source>
</reference>
<feature type="binding site" evidence="7">
    <location>
        <position position="124"/>
    </location>
    <ligand>
        <name>Fe cation</name>
        <dbReference type="ChEBI" id="CHEBI:24875"/>
        <label>2</label>
    </ligand>
</feature>
<sequence length="340" mass="37661">MGGLRIADMFTLVTLLTLVACGGVFSYPGGLKPGDQLKPALRFIAVGDWGGLPLPPYVTPLEVATAKGMTRAAQTMGADFVLALGDNFYFNGVRSVDDPRFSETFESVYSAPELHIPWYVIAGNHDHKGNVSAQIAYSHRSSRWHFPDFYYDVVLPIPGSNASLTLLMIDTITMCGNTDDFGHGQPEGPEDLELSNKQLQWLKEKLKAAKSEFVVVAGHFPVWSVAEHGPTRCLVKHLHPLLQKYQATAYFCGHDHNLQYLQETDSPIGYVLSGAGNFIDESQQHKDAVPEGSLRFHFSDFESLGGFVHVEVTKDAMTLTYIESMGKSLYRTTLPKRKQF</sequence>
<dbReference type="GeneID" id="116951842"/>
<evidence type="ECO:0000313" key="13">
    <source>
        <dbReference type="RefSeq" id="XP_032826507.1"/>
    </source>
</evidence>
<evidence type="ECO:0000313" key="14">
    <source>
        <dbReference type="RefSeq" id="XP_032826509.1"/>
    </source>
</evidence>
<feature type="chain" id="PRO_5044709418" description="Tartrate-resistant acid phosphatase type 5" evidence="10">
    <location>
        <begin position="27"/>
        <end position="340"/>
    </location>
</feature>
<dbReference type="Gene3D" id="3.60.21.10">
    <property type="match status" value="1"/>
</dbReference>
<dbReference type="InterPro" id="IPR029052">
    <property type="entry name" value="Metallo-depent_PP-like"/>
</dbReference>
<evidence type="ECO:0000256" key="1">
    <source>
        <dbReference type="ARBA" id="ARBA00000032"/>
    </source>
</evidence>
<dbReference type="InterPro" id="IPR004843">
    <property type="entry name" value="Calcineurin-like_PHP"/>
</dbReference>
<evidence type="ECO:0000313" key="12">
    <source>
        <dbReference type="Proteomes" id="UP001318040"/>
    </source>
</evidence>
<evidence type="ECO:0000256" key="9">
    <source>
        <dbReference type="PIRSR" id="PIRSR000898-3"/>
    </source>
</evidence>
<gene>
    <name evidence="13 14" type="primary">ACP5</name>
</gene>
<dbReference type="GO" id="GO:0045453">
    <property type="term" value="P:bone resorption"/>
    <property type="evidence" value="ECO:0007669"/>
    <property type="project" value="TreeGrafter"/>
</dbReference>
<evidence type="ECO:0000256" key="7">
    <source>
        <dbReference type="PIRSR" id="PIRSR000898-1"/>
    </source>
</evidence>
<dbReference type="RefSeq" id="XP_032826507.1">
    <property type="nucleotide sequence ID" value="XM_032970616.1"/>
</dbReference>
<keyword evidence="7" id="KW-0479">Metal-binding</keyword>
<feature type="glycosylation site" description="N-linked (GlcNAc...) asparagine" evidence="9">
    <location>
        <position position="130"/>
    </location>
</feature>
<feature type="binding site" evidence="7">
    <location>
        <position position="89"/>
    </location>
    <ligand>
        <name>Fe cation</name>
        <dbReference type="ChEBI" id="CHEBI:24875"/>
        <label>1</label>
    </ligand>
</feature>
<evidence type="ECO:0000256" key="6">
    <source>
        <dbReference type="PIRNR" id="PIRNR000898"/>
    </source>
</evidence>
<keyword evidence="5 6" id="KW-0378">Hydrolase</keyword>
<comment type="catalytic activity">
    <reaction evidence="1 6">
        <text>a phosphate monoester + H2O = an alcohol + phosphate</text>
        <dbReference type="Rhea" id="RHEA:15017"/>
        <dbReference type="ChEBI" id="CHEBI:15377"/>
        <dbReference type="ChEBI" id="CHEBI:30879"/>
        <dbReference type="ChEBI" id="CHEBI:43474"/>
        <dbReference type="ChEBI" id="CHEBI:67140"/>
        <dbReference type="EC" id="3.1.3.2"/>
    </reaction>
</comment>
<dbReference type="PANTHER" id="PTHR10161">
    <property type="entry name" value="TARTRATE-RESISTANT ACID PHOSPHATASE TYPE 5"/>
    <property type="match status" value="1"/>
</dbReference>
<evidence type="ECO:0000256" key="10">
    <source>
        <dbReference type="SAM" id="SignalP"/>
    </source>
</evidence>
<dbReference type="FunFam" id="3.60.21.10:FF:000062">
    <property type="entry name" value="Tartrate-resistant acid phosphatase type 5"/>
    <property type="match status" value="1"/>
</dbReference>
<dbReference type="SUPFAM" id="SSF56300">
    <property type="entry name" value="Metallo-dependent phosphatases"/>
    <property type="match status" value="1"/>
</dbReference>
<evidence type="ECO:0000256" key="8">
    <source>
        <dbReference type="PIRSR" id="PIRSR000898-2"/>
    </source>
</evidence>
<dbReference type="PROSITE" id="PS51257">
    <property type="entry name" value="PROKAR_LIPOPROTEIN"/>
    <property type="match status" value="1"/>
</dbReference>
<name>A0AAJ7TYN9_PETMA</name>
<dbReference type="EC" id="3.1.3.2" evidence="2 6"/>
<dbReference type="GO" id="GO:0046872">
    <property type="term" value="F:metal ion binding"/>
    <property type="evidence" value="ECO:0007669"/>
    <property type="project" value="UniProtKB-KW"/>
</dbReference>
<feature type="binding site" evidence="7">
    <location>
        <position position="86"/>
    </location>
    <ligand>
        <name>Fe cation</name>
        <dbReference type="ChEBI" id="CHEBI:24875"/>
        <label>2</label>
    </ligand>
</feature>
<feature type="binding site" evidence="7">
    <location>
        <position position="256"/>
    </location>
    <ligand>
        <name>Fe cation</name>
        <dbReference type="ChEBI" id="CHEBI:24875"/>
        <label>1</label>
    </ligand>
</feature>
<evidence type="ECO:0000256" key="2">
    <source>
        <dbReference type="ARBA" id="ARBA00012646"/>
    </source>
</evidence>
<dbReference type="KEGG" id="pmrn:116951842"/>
<evidence type="ECO:0000256" key="5">
    <source>
        <dbReference type="ARBA" id="ARBA00022801"/>
    </source>
</evidence>
<protein>
    <recommendedName>
        <fullName evidence="3 6">Tartrate-resistant acid phosphatase type 5</fullName>
        <ecNumber evidence="2 6">3.1.3.2</ecNumber>
    </recommendedName>
</protein>